<evidence type="ECO:0000256" key="1">
    <source>
        <dbReference type="ARBA" id="ARBA00007768"/>
    </source>
</evidence>
<organism evidence="4 5">
    <name type="scientific">Roseimaritima ulvae</name>
    <dbReference type="NCBI Taxonomy" id="980254"/>
    <lineage>
        <taxon>Bacteria</taxon>
        <taxon>Pseudomonadati</taxon>
        <taxon>Planctomycetota</taxon>
        <taxon>Planctomycetia</taxon>
        <taxon>Pirellulales</taxon>
        <taxon>Pirellulaceae</taxon>
        <taxon>Roseimaritima</taxon>
    </lineage>
</organism>
<dbReference type="AlphaFoldDB" id="A0A5B9QM24"/>
<dbReference type="Proteomes" id="UP000325286">
    <property type="component" value="Chromosome"/>
</dbReference>
<dbReference type="PANTHER" id="PTHR12598:SF0">
    <property type="entry name" value="COPPER HOMEOSTASIS PROTEIN CUTC HOMOLOG"/>
    <property type="match status" value="1"/>
</dbReference>
<evidence type="ECO:0000256" key="3">
    <source>
        <dbReference type="SAM" id="MobiDB-lite"/>
    </source>
</evidence>
<dbReference type="RefSeq" id="WP_068140802.1">
    <property type="nucleotide sequence ID" value="NZ_CP042914.1"/>
</dbReference>
<feature type="region of interest" description="Disordered" evidence="3">
    <location>
        <begin position="199"/>
        <end position="218"/>
    </location>
</feature>
<evidence type="ECO:0000313" key="5">
    <source>
        <dbReference type="Proteomes" id="UP000325286"/>
    </source>
</evidence>
<gene>
    <name evidence="2 4" type="primary">cutC</name>
    <name evidence="4" type="ORF">UC8_20080</name>
</gene>
<evidence type="ECO:0000313" key="4">
    <source>
        <dbReference type="EMBL" id="QEG40004.1"/>
    </source>
</evidence>
<dbReference type="SUPFAM" id="SSF110395">
    <property type="entry name" value="CutC-like"/>
    <property type="match status" value="1"/>
</dbReference>
<reference evidence="4 5" key="1">
    <citation type="submission" date="2019-08" db="EMBL/GenBank/DDBJ databases">
        <title>Deep-cultivation of Planctomycetes and their phenomic and genomic characterization uncovers novel biology.</title>
        <authorList>
            <person name="Wiegand S."/>
            <person name="Jogler M."/>
            <person name="Boedeker C."/>
            <person name="Pinto D."/>
            <person name="Vollmers J."/>
            <person name="Rivas-Marin E."/>
            <person name="Kohn T."/>
            <person name="Peeters S.H."/>
            <person name="Heuer A."/>
            <person name="Rast P."/>
            <person name="Oberbeckmann S."/>
            <person name="Bunk B."/>
            <person name="Jeske O."/>
            <person name="Meyerdierks A."/>
            <person name="Storesund J.E."/>
            <person name="Kallscheuer N."/>
            <person name="Luecker S."/>
            <person name="Lage O.M."/>
            <person name="Pohl T."/>
            <person name="Merkel B.J."/>
            <person name="Hornburger P."/>
            <person name="Mueller R.-W."/>
            <person name="Bruemmer F."/>
            <person name="Labrenz M."/>
            <person name="Spormann A.M."/>
            <person name="Op den Camp H."/>
            <person name="Overmann J."/>
            <person name="Amann R."/>
            <person name="Jetten M.S.M."/>
            <person name="Mascher T."/>
            <person name="Medema M.H."/>
            <person name="Devos D.P."/>
            <person name="Kaster A.-K."/>
            <person name="Ovreas L."/>
            <person name="Rohde M."/>
            <person name="Galperin M.Y."/>
            <person name="Jogler C."/>
        </authorList>
    </citation>
    <scope>NUCLEOTIDE SEQUENCE [LARGE SCALE GENOMIC DNA]</scope>
    <source>
        <strain evidence="4 5">UC8</strain>
    </source>
</reference>
<name>A0A5B9QM24_9BACT</name>
<dbReference type="Gene3D" id="3.20.20.380">
    <property type="entry name" value="Copper homeostasis (CutC) domain"/>
    <property type="match status" value="1"/>
</dbReference>
<dbReference type="EMBL" id="CP042914">
    <property type="protein sequence ID" value="QEG40004.1"/>
    <property type="molecule type" value="Genomic_DNA"/>
</dbReference>
<evidence type="ECO:0000256" key="2">
    <source>
        <dbReference type="HAMAP-Rule" id="MF_00795"/>
    </source>
</evidence>
<dbReference type="GO" id="GO:0005737">
    <property type="term" value="C:cytoplasm"/>
    <property type="evidence" value="ECO:0007669"/>
    <property type="project" value="UniProtKB-SubCell"/>
</dbReference>
<comment type="caution">
    <text evidence="2">Once thought to be involved in copper homeostasis, experiments in E.coli have shown this is not the case.</text>
</comment>
<keyword evidence="5" id="KW-1185">Reference proteome</keyword>
<dbReference type="GO" id="GO:0005507">
    <property type="term" value="F:copper ion binding"/>
    <property type="evidence" value="ECO:0007669"/>
    <property type="project" value="TreeGrafter"/>
</dbReference>
<dbReference type="PANTHER" id="PTHR12598">
    <property type="entry name" value="COPPER HOMEOSTASIS PROTEIN CUTC"/>
    <property type="match status" value="1"/>
</dbReference>
<protein>
    <recommendedName>
        <fullName evidence="2">PF03932 family protein CutC</fullName>
    </recommendedName>
</protein>
<dbReference type="Pfam" id="PF03932">
    <property type="entry name" value="CutC"/>
    <property type="match status" value="1"/>
</dbReference>
<sequence>MSIVLEVCVDSFASAAAAQAGGADRLEVCSALQLGGTTPNFGLLEQCVGELDLPVMMMIRPHDGGFVYDSHHVDTMLADIRVARSLGVRGIVFGALTPQRNLDRETCRRLLDAAEDLETTFHRAFDLVPDPEGTLHELESLGFHRVLTSGQQSTAMAGAELIAVLTQQAASLQVLAGAGIDASNVRRLVERTGVQEVHASASVPAGDGQSSGTIEFGSQRRVTSAAGVRAIRAALAGHDESAI</sequence>
<comment type="subcellular location">
    <subcellularLocation>
        <location evidence="2">Cytoplasm</location>
    </subcellularLocation>
</comment>
<dbReference type="HAMAP" id="MF_00795">
    <property type="entry name" value="CutC"/>
    <property type="match status" value="1"/>
</dbReference>
<dbReference type="InterPro" id="IPR005627">
    <property type="entry name" value="CutC-like"/>
</dbReference>
<accession>A0A5B9QM24</accession>
<comment type="similarity">
    <text evidence="1 2">Belongs to the CutC family.</text>
</comment>
<keyword evidence="2" id="KW-0963">Cytoplasm</keyword>
<dbReference type="InterPro" id="IPR036822">
    <property type="entry name" value="CutC-like_dom_sf"/>
</dbReference>
<dbReference type="OrthoDB" id="9815677at2"/>
<proteinExistence type="inferred from homology"/>
<dbReference type="KEGG" id="rul:UC8_20080"/>